<gene>
    <name evidence="1" type="ORF">ERS417307_03893</name>
</gene>
<evidence type="ECO:0000313" key="2">
    <source>
        <dbReference type="Proteomes" id="UP000095419"/>
    </source>
</evidence>
<reference evidence="1 2" key="1">
    <citation type="submission" date="2015-09" db="EMBL/GenBank/DDBJ databases">
        <authorList>
            <consortium name="Pathogen Informatics"/>
        </authorList>
    </citation>
    <scope>NUCLEOTIDE SEQUENCE [LARGE SCALE GENOMIC DNA]</scope>
    <source>
        <strain evidence="1 2">2789STDY5608791</strain>
    </source>
</reference>
<dbReference type="AlphaFoldDB" id="A0A174NZ56"/>
<dbReference type="RefSeq" id="WP_172685046.1">
    <property type="nucleotide sequence ID" value="NZ_JAWQDN010000004.1"/>
</dbReference>
<protein>
    <submittedName>
        <fullName evidence="1">Uncharacterized protein</fullName>
    </submittedName>
</protein>
<evidence type="ECO:0000313" key="1">
    <source>
        <dbReference type="EMBL" id="CUP54044.1"/>
    </source>
</evidence>
<sequence>METLPVIVPGALFSMKIGIPIIRRNFIRKVLYSHKELPRYKHALEILFCAVNGYKPIDGYISGIEDVGYRELYTKILEKVKELRASLPSANNTSK</sequence>
<accession>A0A174NZ56</accession>
<proteinExistence type="predicted"/>
<dbReference type="Proteomes" id="UP000095419">
    <property type="component" value="Unassembled WGS sequence"/>
</dbReference>
<name>A0A174NZ56_BACUN</name>
<dbReference type="EMBL" id="CYZF01000015">
    <property type="protein sequence ID" value="CUP54044.1"/>
    <property type="molecule type" value="Genomic_DNA"/>
</dbReference>
<organism evidence="1 2">
    <name type="scientific">Bacteroides uniformis</name>
    <dbReference type="NCBI Taxonomy" id="820"/>
    <lineage>
        <taxon>Bacteria</taxon>
        <taxon>Pseudomonadati</taxon>
        <taxon>Bacteroidota</taxon>
        <taxon>Bacteroidia</taxon>
        <taxon>Bacteroidales</taxon>
        <taxon>Bacteroidaceae</taxon>
        <taxon>Bacteroides</taxon>
    </lineage>
</organism>